<proteinExistence type="predicted"/>
<name>A0ABR0CIB8_9LAMI</name>
<keyword evidence="2" id="KW-0378">Hydrolase</keyword>
<evidence type="ECO:0000313" key="8">
    <source>
        <dbReference type="Proteomes" id="UP001291926"/>
    </source>
</evidence>
<comment type="catalytic activity">
    <reaction evidence="5">
        <text>[(1-&gt;4)-alpha-D-galacturonosyl methyl ester](n) + n H2O = [(1-&gt;4)-alpha-D-galacturonosyl](n) + n methanol + n H(+)</text>
        <dbReference type="Rhea" id="RHEA:22380"/>
        <dbReference type="Rhea" id="RHEA-COMP:14570"/>
        <dbReference type="Rhea" id="RHEA-COMP:14573"/>
        <dbReference type="ChEBI" id="CHEBI:15377"/>
        <dbReference type="ChEBI" id="CHEBI:15378"/>
        <dbReference type="ChEBI" id="CHEBI:17790"/>
        <dbReference type="ChEBI" id="CHEBI:140522"/>
        <dbReference type="ChEBI" id="CHEBI:140523"/>
        <dbReference type="EC" id="3.1.1.11"/>
    </reaction>
</comment>
<evidence type="ECO:0000256" key="1">
    <source>
        <dbReference type="ARBA" id="ARBA00005184"/>
    </source>
</evidence>
<keyword evidence="3" id="KW-0063">Aspartyl esterase</keyword>
<protein>
    <recommendedName>
        <fullName evidence="6">Pectinesterase catalytic domain-containing protein</fullName>
    </recommendedName>
</protein>
<evidence type="ECO:0000256" key="3">
    <source>
        <dbReference type="ARBA" id="ARBA00023085"/>
    </source>
</evidence>
<dbReference type="PANTHER" id="PTHR31707">
    <property type="entry name" value="PECTINESTERASE"/>
    <property type="match status" value="1"/>
</dbReference>
<evidence type="ECO:0000313" key="7">
    <source>
        <dbReference type="EMBL" id="KAK4476645.1"/>
    </source>
</evidence>
<dbReference type="Proteomes" id="UP001291926">
    <property type="component" value="Unassembled WGS sequence"/>
</dbReference>
<keyword evidence="8" id="KW-1185">Reference proteome</keyword>
<dbReference type="InterPro" id="IPR012334">
    <property type="entry name" value="Pectin_lyas_fold"/>
</dbReference>
<evidence type="ECO:0000256" key="5">
    <source>
        <dbReference type="ARBA" id="ARBA00047928"/>
    </source>
</evidence>
<organism evidence="7 8">
    <name type="scientific">Penstemon davidsonii</name>
    <dbReference type="NCBI Taxonomy" id="160366"/>
    <lineage>
        <taxon>Eukaryota</taxon>
        <taxon>Viridiplantae</taxon>
        <taxon>Streptophyta</taxon>
        <taxon>Embryophyta</taxon>
        <taxon>Tracheophyta</taxon>
        <taxon>Spermatophyta</taxon>
        <taxon>Magnoliopsida</taxon>
        <taxon>eudicotyledons</taxon>
        <taxon>Gunneridae</taxon>
        <taxon>Pentapetalae</taxon>
        <taxon>asterids</taxon>
        <taxon>lamiids</taxon>
        <taxon>Lamiales</taxon>
        <taxon>Plantaginaceae</taxon>
        <taxon>Cheloneae</taxon>
        <taxon>Penstemon</taxon>
    </lineage>
</organism>
<dbReference type="Pfam" id="PF01095">
    <property type="entry name" value="Pectinesterase"/>
    <property type="match status" value="1"/>
</dbReference>
<dbReference type="SUPFAM" id="SSF51126">
    <property type="entry name" value="Pectin lyase-like"/>
    <property type="match status" value="1"/>
</dbReference>
<dbReference type="InterPro" id="IPR011050">
    <property type="entry name" value="Pectin_lyase_fold/virulence"/>
</dbReference>
<dbReference type="EMBL" id="JAYDYQ010002688">
    <property type="protein sequence ID" value="KAK4476645.1"/>
    <property type="molecule type" value="Genomic_DNA"/>
</dbReference>
<evidence type="ECO:0000256" key="2">
    <source>
        <dbReference type="ARBA" id="ARBA00022801"/>
    </source>
</evidence>
<gene>
    <name evidence="7" type="ORF">RD792_015805</name>
</gene>
<evidence type="ECO:0000256" key="4">
    <source>
        <dbReference type="ARBA" id="ARBA00023316"/>
    </source>
</evidence>
<comment type="caution">
    <text evidence="7">The sequence shown here is derived from an EMBL/GenBank/DDBJ whole genome shotgun (WGS) entry which is preliminary data.</text>
</comment>
<sequence length="127" mass="13932">MAKAVIISCVVVVVVLAAIAFYFQHKNNSKPNGTTISNIPNFNAIVSKNKPDAYNTIMDAIASAPTYSEAKYFIHIEAGEYVERVEVWSNKTNIVIVGDGEATTKISWSRRYPDFATIDTATVGKNN</sequence>
<dbReference type="InterPro" id="IPR000070">
    <property type="entry name" value="Pectinesterase_cat"/>
</dbReference>
<evidence type="ECO:0000259" key="6">
    <source>
        <dbReference type="Pfam" id="PF01095"/>
    </source>
</evidence>
<dbReference type="Gene3D" id="2.160.20.10">
    <property type="entry name" value="Single-stranded right-handed beta-helix, Pectin lyase-like"/>
    <property type="match status" value="1"/>
</dbReference>
<comment type="pathway">
    <text evidence="1">Glycan metabolism; pectin degradation; 2-dehydro-3-deoxy-D-gluconate from pectin: step 1/5.</text>
</comment>
<keyword evidence="4" id="KW-0961">Cell wall biogenesis/degradation</keyword>
<accession>A0ABR0CIB8</accession>
<feature type="domain" description="Pectinesterase catalytic" evidence="6">
    <location>
        <begin position="43"/>
        <end position="125"/>
    </location>
</feature>
<reference evidence="7 8" key="1">
    <citation type="journal article" date="2023" name="bioRxiv">
        <title>Genome report: Whole genome sequence and annotation of Penstemon davidsonii.</title>
        <authorList>
            <person name="Ostevik K.L."/>
            <person name="Alabady M."/>
            <person name="Zhang M."/>
            <person name="Rausher M.D."/>
        </authorList>
    </citation>
    <scope>NUCLEOTIDE SEQUENCE [LARGE SCALE GENOMIC DNA]</scope>
    <source>
        <strain evidence="7">DNT005</strain>
        <tissue evidence="7">Whole leaf</tissue>
    </source>
</reference>